<dbReference type="InterPro" id="IPR002109">
    <property type="entry name" value="Glutaredoxin"/>
</dbReference>
<dbReference type="OrthoDB" id="8991911at2"/>
<accession>A0A2T5PC87</accession>
<protein>
    <submittedName>
        <fullName evidence="2">NrdH-redoxin</fullName>
    </submittedName>
</protein>
<dbReference type="EMBL" id="QASN01000008">
    <property type="protein sequence ID" value="PTU75324.1"/>
    <property type="molecule type" value="Genomic_DNA"/>
</dbReference>
<proteinExistence type="predicted"/>
<organism evidence="2 3">
    <name type="scientific">Pseudomonas mangrovi</name>
    <dbReference type="NCBI Taxonomy" id="2161748"/>
    <lineage>
        <taxon>Bacteria</taxon>
        <taxon>Pseudomonadati</taxon>
        <taxon>Pseudomonadota</taxon>
        <taxon>Gammaproteobacteria</taxon>
        <taxon>Pseudomonadales</taxon>
        <taxon>Pseudomonadaceae</taxon>
        <taxon>Pseudomonas</taxon>
    </lineage>
</organism>
<dbReference type="PROSITE" id="PS51354">
    <property type="entry name" value="GLUTAREDOXIN_2"/>
    <property type="match status" value="1"/>
</dbReference>
<sequence>MKKIIVLIAALAIYQQWDRIKAFVAPEPPVVASSGEVILYSTAWCGYCTKARNFMNEKGIAFREEDIEKSASARQAYEALGGRGVPLLNVKGTVISGYNPQAIAKAAR</sequence>
<dbReference type="PANTHER" id="PTHR34386">
    <property type="entry name" value="GLUTAREDOXIN"/>
    <property type="match status" value="1"/>
</dbReference>
<gene>
    <name evidence="2" type="ORF">DBO85_05715</name>
</gene>
<dbReference type="SUPFAM" id="SSF52833">
    <property type="entry name" value="Thioredoxin-like"/>
    <property type="match status" value="1"/>
</dbReference>
<evidence type="ECO:0000313" key="2">
    <source>
        <dbReference type="EMBL" id="PTU75324.1"/>
    </source>
</evidence>
<dbReference type="Pfam" id="PF00462">
    <property type="entry name" value="Glutaredoxin"/>
    <property type="match status" value="1"/>
</dbReference>
<dbReference type="CDD" id="cd02976">
    <property type="entry name" value="NrdH"/>
    <property type="match status" value="1"/>
</dbReference>
<keyword evidence="3" id="KW-1185">Reference proteome</keyword>
<comment type="caution">
    <text evidence="2">The sequence shown here is derived from an EMBL/GenBank/DDBJ whole genome shotgun (WGS) entry which is preliminary data.</text>
</comment>
<dbReference type="InterPro" id="IPR036249">
    <property type="entry name" value="Thioredoxin-like_sf"/>
</dbReference>
<reference evidence="2 3" key="1">
    <citation type="submission" date="2018-04" db="EMBL/GenBank/DDBJ databases">
        <title>Pseudomonas sp. nov., isolated from mangrove soil.</title>
        <authorList>
            <person name="Chen C."/>
        </authorList>
    </citation>
    <scope>NUCLEOTIDE SEQUENCE [LARGE SCALE GENOMIC DNA]</scope>
    <source>
        <strain evidence="2 3">TC-11</strain>
    </source>
</reference>
<dbReference type="InterPro" id="IPR051548">
    <property type="entry name" value="Grx-like_ET"/>
</dbReference>
<feature type="domain" description="Glutaredoxin" evidence="1">
    <location>
        <begin position="37"/>
        <end position="95"/>
    </location>
</feature>
<name>A0A2T5PC87_9PSED</name>
<evidence type="ECO:0000259" key="1">
    <source>
        <dbReference type="Pfam" id="PF00462"/>
    </source>
</evidence>
<dbReference type="Gene3D" id="3.40.30.10">
    <property type="entry name" value="Glutaredoxin"/>
    <property type="match status" value="1"/>
</dbReference>
<dbReference type="AlphaFoldDB" id="A0A2T5PC87"/>
<dbReference type="GO" id="GO:0045454">
    <property type="term" value="P:cell redox homeostasis"/>
    <property type="evidence" value="ECO:0007669"/>
    <property type="project" value="TreeGrafter"/>
</dbReference>
<evidence type="ECO:0000313" key="3">
    <source>
        <dbReference type="Proteomes" id="UP000244064"/>
    </source>
</evidence>
<dbReference type="GO" id="GO:0009055">
    <property type="term" value="F:electron transfer activity"/>
    <property type="evidence" value="ECO:0007669"/>
    <property type="project" value="TreeGrafter"/>
</dbReference>
<dbReference type="RefSeq" id="WP_108106138.1">
    <property type="nucleotide sequence ID" value="NZ_QASN01000008.1"/>
</dbReference>
<dbReference type="Proteomes" id="UP000244064">
    <property type="component" value="Unassembled WGS sequence"/>
</dbReference>
<dbReference type="PANTHER" id="PTHR34386:SF1">
    <property type="entry name" value="GLUTAREDOXIN-LIKE PROTEIN NRDH"/>
    <property type="match status" value="1"/>
</dbReference>